<comment type="caution">
    <text evidence="1">The sequence shown here is derived from an EMBL/GenBank/DDBJ whole genome shotgun (WGS) entry which is preliminary data.</text>
</comment>
<dbReference type="InterPro" id="IPR006764">
    <property type="entry name" value="SAM_dep_MeTrfase_SAV2177_type"/>
</dbReference>
<accession>A0A941EN59</accession>
<dbReference type="GO" id="GO:0032259">
    <property type="term" value="P:methylation"/>
    <property type="evidence" value="ECO:0007669"/>
    <property type="project" value="UniProtKB-KW"/>
</dbReference>
<gene>
    <name evidence="1" type="ORF">KDL01_12850</name>
</gene>
<dbReference type="Gene3D" id="3.40.50.150">
    <property type="entry name" value="Vaccinia Virus protein VP39"/>
    <property type="match status" value="2"/>
</dbReference>
<keyword evidence="1" id="KW-0489">Methyltransferase</keyword>
<dbReference type="SUPFAM" id="SSF53335">
    <property type="entry name" value="S-adenosyl-L-methionine-dependent methyltransferases"/>
    <property type="match status" value="1"/>
</dbReference>
<dbReference type="RefSeq" id="WP_212528675.1">
    <property type="nucleotide sequence ID" value="NZ_JAGSOG010000049.1"/>
</dbReference>
<dbReference type="Proteomes" id="UP000675781">
    <property type="component" value="Unassembled WGS sequence"/>
</dbReference>
<name>A0A941EN59_9ACTN</name>
<dbReference type="AlphaFoldDB" id="A0A941EN59"/>
<dbReference type="EC" id="2.1.1.-" evidence="1"/>
<proteinExistence type="predicted"/>
<dbReference type="Pfam" id="PF04672">
    <property type="entry name" value="Methyltransf_19"/>
    <property type="match status" value="2"/>
</dbReference>
<dbReference type="InterPro" id="IPR029063">
    <property type="entry name" value="SAM-dependent_MTases_sf"/>
</dbReference>
<sequence length="342" mass="37148">MTAQANTHAFDDPTVPHPARRYNYWLGGRENYRVDRASGDAVAAAMPTVRVGIHENRAFLRRAVRFMVGEGIRQLIDVGPGIPAPDCSHEVAQALAPETRVLYVDNDPVVIAYSRALLRSAALPPVDEDGREFAAAVDLDFGSADEDEEAEAHIDTAPGVLGLDEPAEIDEIDEIEVIEEIDEVNGSGAPTETRGLIGHVLADLCEPERILANAELRTVIDFSQPVGLLMVAVAHFCVKDEEVFTAVKRLIDVLPSGSVVAFSHAATDYLDPRTKGRVDAANRDHRSPFAFRYSFEIARFAAGLEILDPGVVPISLWRAEDEAQPRPSAADTGIAAWVARKP</sequence>
<keyword evidence="2" id="KW-1185">Reference proteome</keyword>
<protein>
    <submittedName>
        <fullName evidence="1">SAM-dependent methyltransferase</fullName>
        <ecNumber evidence="1">2.1.1.-</ecNumber>
    </submittedName>
</protein>
<organism evidence="1 2">
    <name type="scientific">Actinospica durhamensis</name>
    <dbReference type="NCBI Taxonomy" id="1508375"/>
    <lineage>
        <taxon>Bacteria</taxon>
        <taxon>Bacillati</taxon>
        <taxon>Actinomycetota</taxon>
        <taxon>Actinomycetes</taxon>
        <taxon>Catenulisporales</taxon>
        <taxon>Actinospicaceae</taxon>
        <taxon>Actinospica</taxon>
    </lineage>
</organism>
<evidence type="ECO:0000313" key="2">
    <source>
        <dbReference type="Proteomes" id="UP000675781"/>
    </source>
</evidence>
<dbReference type="EMBL" id="JAGSOG010000049">
    <property type="protein sequence ID" value="MBR7834156.1"/>
    <property type="molecule type" value="Genomic_DNA"/>
</dbReference>
<evidence type="ECO:0000313" key="1">
    <source>
        <dbReference type="EMBL" id="MBR7834156.1"/>
    </source>
</evidence>
<keyword evidence="1" id="KW-0808">Transferase</keyword>
<dbReference type="GO" id="GO:0008168">
    <property type="term" value="F:methyltransferase activity"/>
    <property type="evidence" value="ECO:0007669"/>
    <property type="project" value="UniProtKB-KW"/>
</dbReference>
<reference evidence="1" key="1">
    <citation type="submission" date="2021-04" db="EMBL/GenBank/DDBJ databases">
        <title>Genome based classification of Actinospica acidithermotolerans sp. nov., an actinobacterium isolated from an Indonesian hot spring.</title>
        <authorList>
            <person name="Kusuma A.B."/>
            <person name="Putra K.E."/>
            <person name="Nafisah S."/>
            <person name="Loh J."/>
            <person name="Nouioui I."/>
            <person name="Goodfellow M."/>
        </authorList>
    </citation>
    <scope>NUCLEOTIDE SEQUENCE</scope>
    <source>
        <strain evidence="1">CSCA 57</strain>
    </source>
</reference>